<proteinExistence type="predicted"/>
<protein>
    <recommendedName>
        <fullName evidence="4">Porin</fullName>
    </recommendedName>
</protein>
<keyword evidence="1" id="KW-0732">Signal</keyword>
<keyword evidence="3" id="KW-1185">Reference proteome</keyword>
<sequence>MNKWLVAGLLALPGLAQAEFELSGKVGTELRLFTESAQFSGQQGTANLSVFARPELYWSWNEGADALTFVPYVRLDQHDPERSHVDIRELSWVHVGDEWEVRAGLRKVFWGVTEFQHLVDTLNQSDQVEDLDGEDKLGQPMLNLSRVTDYGIIDAYLLPGFRERTFPGVKGRLRTGLLVDTDLTSYESGAEDKHVDLALRWSNSIGPFDLGVHWFKGTQRDPLLQAKTNGNGQLVLAPHYLQVEQVGVDAQATLGSWLWKLETLYRDSSQANWWAAQAGFEYTFYGVMDSAADVGVLLEYGWDQRGEKGGALAQRDLYLGSRIALNDEDSSEFLGGVSYDLDYHSKSLMLEASTRLDANWKVSLEGRFFSVSDQADPAYNLRKDDHLQLTLERFF</sequence>
<feature type="signal peptide" evidence="1">
    <location>
        <begin position="1"/>
        <end position="18"/>
    </location>
</feature>
<accession>A0ABV5ZDF8</accession>
<dbReference type="Proteomes" id="UP001589628">
    <property type="component" value="Unassembled WGS sequence"/>
</dbReference>
<comment type="caution">
    <text evidence="2">The sequence shown here is derived from an EMBL/GenBank/DDBJ whole genome shotgun (WGS) entry which is preliminary data.</text>
</comment>
<evidence type="ECO:0008006" key="4">
    <source>
        <dbReference type="Google" id="ProtNLM"/>
    </source>
</evidence>
<evidence type="ECO:0000313" key="3">
    <source>
        <dbReference type="Proteomes" id="UP001589628"/>
    </source>
</evidence>
<dbReference type="RefSeq" id="WP_027314139.1">
    <property type="nucleotide sequence ID" value="NZ_JBHLZN010000004.1"/>
</dbReference>
<dbReference type="EMBL" id="JBHLZN010000004">
    <property type="protein sequence ID" value="MFB9887275.1"/>
    <property type="molecule type" value="Genomic_DNA"/>
</dbReference>
<organism evidence="2 3">
    <name type="scientific">Balneatrix alpica</name>
    <dbReference type="NCBI Taxonomy" id="75684"/>
    <lineage>
        <taxon>Bacteria</taxon>
        <taxon>Pseudomonadati</taxon>
        <taxon>Pseudomonadota</taxon>
        <taxon>Gammaproteobacteria</taxon>
        <taxon>Oceanospirillales</taxon>
        <taxon>Balneatrichaceae</taxon>
        <taxon>Balneatrix</taxon>
    </lineage>
</organism>
<name>A0ABV5ZDF8_9GAMM</name>
<evidence type="ECO:0000313" key="2">
    <source>
        <dbReference type="EMBL" id="MFB9887275.1"/>
    </source>
</evidence>
<reference evidence="2 3" key="1">
    <citation type="submission" date="2024-09" db="EMBL/GenBank/DDBJ databases">
        <authorList>
            <person name="Sun Q."/>
            <person name="Mori K."/>
        </authorList>
    </citation>
    <scope>NUCLEOTIDE SEQUENCE [LARGE SCALE GENOMIC DNA]</scope>
    <source>
        <strain evidence="2 3">ATCC 51285</strain>
    </source>
</reference>
<gene>
    <name evidence="2" type="ORF">ACFFLH_12720</name>
</gene>
<evidence type="ECO:0000256" key="1">
    <source>
        <dbReference type="SAM" id="SignalP"/>
    </source>
</evidence>
<feature type="chain" id="PRO_5046319371" description="Porin" evidence="1">
    <location>
        <begin position="19"/>
        <end position="395"/>
    </location>
</feature>